<accession>X0PNX1</accession>
<dbReference type="RefSeq" id="WP_052004452.1">
    <property type="nucleotide sequence ID" value="NZ_AZGA01000057.1"/>
</dbReference>
<organism evidence="1 2">
    <name type="scientific">Agrilactobacillus composti DSM 18527 = JCM 14202</name>
    <dbReference type="NCBI Taxonomy" id="1423734"/>
    <lineage>
        <taxon>Bacteria</taxon>
        <taxon>Bacillati</taxon>
        <taxon>Bacillota</taxon>
        <taxon>Bacilli</taxon>
        <taxon>Lactobacillales</taxon>
        <taxon>Lactobacillaceae</taxon>
        <taxon>Agrilactobacillus</taxon>
    </lineage>
</organism>
<dbReference type="Proteomes" id="UP000051236">
    <property type="component" value="Unassembled WGS sequence"/>
</dbReference>
<sequence length="107" mass="12035">MTDSELTDKLLTKGYLTAADAPEIDNDEKGAALRDKLDKEIHNENKEPYLVHELFDYENGVIKGIIFNMDIIPTRDAAMDKLSEVSNNKEIKITQAAEKEINEIGNV</sequence>
<protein>
    <submittedName>
        <fullName evidence="1">Uncharacterized protein</fullName>
    </submittedName>
</protein>
<reference evidence="1 2" key="1">
    <citation type="journal article" date="2015" name="Genome Announc.">
        <title>Expanding the biotechnology potential of lactobacilli through comparative genomics of 213 strains and associated genera.</title>
        <authorList>
            <person name="Sun Z."/>
            <person name="Harris H.M."/>
            <person name="McCann A."/>
            <person name="Guo C."/>
            <person name="Argimon S."/>
            <person name="Zhang W."/>
            <person name="Yang X."/>
            <person name="Jeffery I.B."/>
            <person name="Cooney J.C."/>
            <person name="Kagawa T.F."/>
            <person name="Liu W."/>
            <person name="Song Y."/>
            <person name="Salvetti E."/>
            <person name="Wrobel A."/>
            <person name="Rasinkangas P."/>
            <person name="Parkhill J."/>
            <person name="Rea M.C."/>
            <person name="O'Sullivan O."/>
            <person name="Ritari J."/>
            <person name="Douillard F.P."/>
            <person name="Paul Ross R."/>
            <person name="Yang R."/>
            <person name="Briner A.E."/>
            <person name="Felis G.E."/>
            <person name="de Vos W.M."/>
            <person name="Barrangou R."/>
            <person name="Klaenhammer T.R."/>
            <person name="Caufield P.W."/>
            <person name="Cui Y."/>
            <person name="Zhang H."/>
            <person name="O'Toole P.W."/>
        </authorList>
    </citation>
    <scope>NUCLEOTIDE SEQUENCE [LARGE SCALE GENOMIC DNA]</scope>
    <source>
        <strain evidence="1 2">DSM 18527</strain>
    </source>
</reference>
<dbReference type="AlphaFoldDB" id="X0PNX1"/>
<comment type="caution">
    <text evidence="1">The sequence shown here is derived from an EMBL/GenBank/DDBJ whole genome shotgun (WGS) entry which is preliminary data.</text>
</comment>
<dbReference type="PATRIC" id="fig|1423734.3.peg.3142"/>
<gene>
    <name evidence="1" type="ORF">FC83_GL003093</name>
</gene>
<proteinExistence type="predicted"/>
<dbReference type="OrthoDB" id="2292110at2"/>
<evidence type="ECO:0000313" key="1">
    <source>
        <dbReference type="EMBL" id="KRM33020.1"/>
    </source>
</evidence>
<dbReference type="EMBL" id="AZGA01000057">
    <property type="protein sequence ID" value="KRM33020.1"/>
    <property type="molecule type" value="Genomic_DNA"/>
</dbReference>
<evidence type="ECO:0000313" key="2">
    <source>
        <dbReference type="Proteomes" id="UP000051236"/>
    </source>
</evidence>
<keyword evidence="2" id="KW-1185">Reference proteome</keyword>
<dbReference type="STRING" id="1423734.FC83_GL003093"/>
<name>X0PNX1_9LACO</name>